<comment type="subcellular location">
    <subcellularLocation>
        <location evidence="1">Membrane</location>
        <topology evidence="1">Multi-pass membrane protein</topology>
    </subcellularLocation>
</comment>
<dbReference type="Proteomes" id="UP001634393">
    <property type="component" value="Unassembled WGS sequence"/>
</dbReference>
<feature type="transmembrane region" description="Helical" evidence="6">
    <location>
        <begin position="126"/>
        <end position="144"/>
    </location>
</feature>
<sequence length="208" mass="23108">MDQMIGGKKSYLAMKTDYAASNELISSDLKEVGNAVKKLANHTIKLGALGFGTSFVKWVAAFAAIYLLILDRTNWKTNMLTSLLIPYIYLSLPSWLFNLLSGEVGKWIALVSIVLRLFFPKKFPDWLELPAALILLLVVAPDFIANHIRGHIVGIAICLAIGCYLLQEHIRVSGGFRNSFTKSNGISNSVGIILLLVYPVWALIFYFL</sequence>
<keyword evidence="8" id="KW-1185">Reference proteome</keyword>
<dbReference type="EMBL" id="JBJXBP010000008">
    <property type="protein sequence ID" value="KAL3814175.1"/>
    <property type="molecule type" value="Genomic_DNA"/>
</dbReference>
<evidence type="ECO:0000313" key="7">
    <source>
        <dbReference type="EMBL" id="KAL3814175.1"/>
    </source>
</evidence>
<protein>
    <submittedName>
        <fullName evidence="7">Uncharacterized protein</fullName>
    </submittedName>
</protein>
<keyword evidence="5 6" id="KW-0472">Membrane</keyword>
<evidence type="ECO:0000256" key="6">
    <source>
        <dbReference type="SAM" id="Phobius"/>
    </source>
</evidence>
<dbReference type="Pfam" id="PF05562">
    <property type="entry name" value="WCOR413"/>
    <property type="match status" value="1"/>
</dbReference>
<dbReference type="GO" id="GO:0016020">
    <property type="term" value="C:membrane"/>
    <property type="evidence" value="ECO:0007669"/>
    <property type="project" value="UniProtKB-SubCell"/>
</dbReference>
<evidence type="ECO:0000313" key="8">
    <source>
        <dbReference type="Proteomes" id="UP001634393"/>
    </source>
</evidence>
<dbReference type="AlphaFoldDB" id="A0ABD3RMI2"/>
<evidence type="ECO:0000256" key="3">
    <source>
        <dbReference type="ARBA" id="ARBA00022692"/>
    </source>
</evidence>
<accession>A0ABD3RMI2</accession>
<dbReference type="PANTHER" id="PTHR33596:SF23">
    <property type="entry name" value="COLD-REGULATED 413 PLASMA MEMBRANE PROTEIN 2"/>
    <property type="match status" value="1"/>
</dbReference>
<evidence type="ECO:0000256" key="1">
    <source>
        <dbReference type="ARBA" id="ARBA00004141"/>
    </source>
</evidence>
<feature type="transmembrane region" description="Helical" evidence="6">
    <location>
        <begin position="186"/>
        <end position="207"/>
    </location>
</feature>
<reference evidence="7 8" key="1">
    <citation type="submission" date="2024-12" db="EMBL/GenBank/DDBJ databases">
        <title>The unique morphological basis and parallel evolutionary history of personate flowers in Penstemon.</title>
        <authorList>
            <person name="Depatie T.H."/>
            <person name="Wessinger C.A."/>
        </authorList>
    </citation>
    <scope>NUCLEOTIDE SEQUENCE [LARGE SCALE GENOMIC DNA]</scope>
    <source>
        <strain evidence="7">WTNN_2</strain>
        <tissue evidence="7">Leaf</tissue>
    </source>
</reference>
<evidence type="ECO:0000256" key="2">
    <source>
        <dbReference type="ARBA" id="ARBA00005852"/>
    </source>
</evidence>
<feature type="transmembrane region" description="Helical" evidence="6">
    <location>
        <begin position="46"/>
        <end position="69"/>
    </location>
</feature>
<feature type="transmembrane region" description="Helical" evidence="6">
    <location>
        <begin position="150"/>
        <end position="166"/>
    </location>
</feature>
<evidence type="ECO:0000256" key="4">
    <source>
        <dbReference type="ARBA" id="ARBA00022989"/>
    </source>
</evidence>
<evidence type="ECO:0000256" key="5">
    <source>
        <dbReference type="ARBA" id="ARBA00023136"/>
    </source>
</evidence>
<gene>
    <name evidence="7" type="ORF">ACJIZ3_015443</name>
</gene>
<dbReference type="InterPro" id="IPR008892">
    <property type="entry name" value="COR413"/>
</dbReference>
<organism evidence="7 8">
    <name type="scientific">Penstemon smallii</name>
    <dbReference type="NCBI Taxonomy" id="265156"/>
    <lineage>
        <taxon>Eukaryota</taxon>
        <taxon>Viridiplantae</taxon>
        <taxon>Streptophyta</taxon>
        <taxon>Embryophyta</taxon>
        <taxon>Tracheophyta</taxon>
        <taxon>Spermatophyta</taxon>
        <taxon>Magnoliopsida</taxon>
        <taxon>eudicotyledons</taxon>
        <taxon>Gunneridae</taxon>
        <taxon>Pentapetalae</taxon>
        <taxon>asterids</taxon>
        <taxon>lamiids</taxon>
        <taxon>Lamiales</taxon>
        <taxon>Plantaginaceae</taxon>
        <taxon>Cheloneae</taxon>
        <taxon>Penstemon</taxon>
    </lineage>
</organism>
<proteinExistence type="inferred from homology"/>
<keyword evidence="4 6" id="KW-1133">Transmembrane helix</keyword>
<comment type="similarity">
    <text evidence="2">Belongs to the Cold-regulated 413 protein family.</text>
</comment>
<keyword evidence="3 6" id="KW-0812">Transmembrane</keyword>
<dbReference type="PANTHER" id="PTHR33596">
    <property type="entry name" value="COLD-REGULATED 413 PLASMA MEMBRANE PROTEIN 2"/>
    <property type="match status" value="1"/>
</dbReference>
<name>A0ABD3RMI2_9LAMI</name>
<comment type="caution">
    <text evidence="7">The sequence shown here is derived from an EMBL/GenBank/DDBJ whole genome shotgun (WGS) entry which is preliminary data.</text>
</comment>